<dbReference type="PROSITE" id="PS50948">
    <property type="entry name" value="PAN"/>
    <property type="match status" value="1"/>
</dbReference>
<evidence type="ECO:0000313" key="4">
    <source>
        <dbReference type="EMBL" id="KAK5170994.1"/>
    </source>
</evidence>
<feature type="signal peptide" evidence="2">
    <location>
        <begin position="1"/>
        <end position="23"/>
    </location>
</feature>
<feature type="domain" description="Apple" evidence="3">
    <location>
        <begin position="600"/>
        <end position="676"/>
    </location>
</feature>
<dbReference type="InterPro" id="IPR055647">
    <property type="entry name" value="DUF7223"/>
</dbReference>
<dbReference type="AlphaFoldDB" id="A0AAV9PEF3"/>
<evidence type="ECO:0000313" key="5">
    <source>
        <dbReference type="Proteomes" id="UP001337655"/>
    </source>
</evidence>
<dbReference type="InterPro" id="IPR054293">
    <property type="entry name" value="DUF7029"/>
</dbReference>
<dbReference type="Pfam" id="PF22974">
    <property type="entry name" value="DUF7029"/>
    <property type="match status" value="1"/>
</dbReference>
<name>A0AAV9PEF3_9PEZI</name>
<protein>
    <recommendedName>
        <fullName evidence="3">Apple domain-containing protein</fullName>
    </recommendedName>
</protein>
<keyword evidence="2" id="KW-0732">Signal</keyword>
<reference evidence="4 5" key="1">
    <citation type="submission" date="2023-08" db="EMBL/GenBank/DDBJ databases">
        <title>Black Yeasts Isolated from many extreme environments.</title>
        <authorList>
            <person name="Coleine C."/>
            <person name="Stajich J.E."/>
            <person name="Selbmann L."/>
        </authorList>
    </citation>
    <scope>NUCLEOTIDE SEQUENCE [LARGE SCALE GENOMIC DNA]</scope>
    <source>
        <strain evidence="4 5">CCFEE 5935</strain>
    </source>
</reference>
<dbReference type="InterPro" id="IPR003609">
    <property type="entry name" value="Pan_app"/>
</dbReference>
<feature type="compositionally biased region" description="Acidic residues" evidence="1">
    <location>
        <begin position="528"/>
        <end position="577"/>
    </location>
</feature>
<feature type="region of interest" description="Disordered" evidence="1">
    <location>
        <begin position="522"/>
        <end position="588"/>
    </location>
</feature>
<proteinExistence type="predicted"/>
<sequence length="684" mass="72870">MKTVSNLASVFVCLSLIPQLALAVPHYEKRQASASATVDTAAGPTLEPVLPPQQDTSDLNIINPDKAVQLAYAGVSTGPLTKRDDSVILVEFDFTFKYPTVALDHSDYITSVSCSSDGELTAQINDADAYALAKESWGPLGDLILITAVEACGGDAQNDLFLATAVDFDDSDNSFTASGSHVTFHDALRTMDVKWGNAPSDTLTKRFAHQRRDEPDETATATLDIGYMISEQVSAAEDAPWPGAVLLASWGLDDKEEGESKKRDLASTTELAVRGEDEGGFDAGLNIYCVDCGVKGSIIVTGMLSWGFFDGITLAQVRMSGNMYAGMYLGLEMFAVYKKEYEKNLIKKSLNPWTVPGLIDFGPYVRLAVSAGIEIKAEGTLLIGASATWGNFEAFMDLISGESSSSTSGFTPVIDRKAEAEVSLSAEATLGMPIGIGVGISILDLFTDSLSIGCELTDTPGIKAEASYSFSVGKDEEEEEEDTCSGIDWSIKLENKLGFSVIGAYNGYWDLIEPYESEPLADGCITFGDDDGNNDGGDDNDDGSDDGSGDDNGDGEGDDDDDGEDGEDNGDDGDDDGNTTPGRGHVCVSKNERIPASLTCKAITSGPSDKTSTLLGPSQAKKRRRCVKRCLANNQCQSIGWNQSTKVCQMYSASVESLGMPLAKGKAKEIFGDRSCWRTTPCAK</sequence>
<feature type="chain" id="PRO_5043743135" description="Apple domain-containing protein" evidence="2">
    <location>
        <begin position="24"/>
        <end position="684"/>
    </location>
</feature>
<accession>A0AAV9PEF3</accession>
<dbReference type="Pfam" id="PF00024">
    <property type="entry name" value="PAN_1"/>
    <property type="match status" value="1"/>
</dbReference>
<dbReference type="EMBL" id="JAVRRT010000006">
    <property type="protein sequence ID" value="KAK5170994.1"/>
    <property type="molecule type" value="Genomic_DNA"/>
</dbReference>
<dbReference type="Pfam" id="PF23865">
    <property type="entry name" value="DUF7223"/>
    <property type="match status" value="1"/>
</dbReference>
<gene>
    <name evidence="4" type="ORF">LTR77_004138</name>
</gene>
<dbReference type="GeneID" id="89925484"/>
<organism evidence="4 5">
    <name type="scientific">Saxophila tyrrhenica</name>
    <dbReference type="NCBI Taxonomy" id="1690608"/>
    <lineage>
        <taxon>Eukaryota</taxon>
        <taxon>Fungi</taxon>
        <taxon>Dikarya</taxon>
        <taxon>Ascomycota</taxon>
        <taxon>Pezizomycotina</taxon>
        <taxon>Dothideomycetes</taxon>
        <taxon>Dothideomycetidae</taxon>
        <taxon>Mycosphaerellales</taxon>
        <taxon>Extremaceae</taxon>
        <taxon>Saxophila</taxon>
    </lineage>
</organism>
<comment type="caution">
    <text evidence="4">The sequence shown here is derived from an EMBL/GenBank/DDBJ whole genome shotgun (WGS) entry which is preliminary data.</text>
</comment>
<evidence type="ECO:0000256" key="1">
    <source>
        <dbReference type="SAM" id="MobiDB-lite"/>
    </source>
</evidence>
<keyword evidence="5" id="KW-1185">Reference proteome</keyword>
<dbReference type="RefSeq" id="XP_064660022.1">
    <property type="nucleotide sequence ID" value="XM_064801392.1"/>
</dbReference>
<dbReference type="Proteomes" id="UP001337655">
    <property type="component" value="Unassembled WGS sequence"/>
</dbReference>
<evidence type="ECO:0000259" key="3">
    <source>
        <dbReference type="PROSITE" id="PS50948"/>
    </source>
</evidence>
<evidence type="ECO:0000256" key="2">
    <source>
        <dbReference type="SAM" id="SignalP"/>
    </source>
</evidence>